<accession>A0ACC2V6E5</accession>
<evidence type="ECO:0000313" key="2">
    <source>
        <dbReference type="Proteomes" id="UP001227268"/>
    </source>
</evidence>
<gene>
    <name evidence="1" type="ORF">QFC21_005965</name>
</gene>
<organism evidence="1 2">
    <name type="scientific">Naganishia friedmannii</name>
    <dbReference type="NCBI Taxonomy" id="89922"/>
    <lineage>
        <taxon>Eukaryota</taxon>
        <taxon>Fungi</taxon>
        <taxon>Dikarya</taxon>
        <taxon>Basidiomycota</taxon>
        <taxon>Agaricomycotina</taxon>
        <taxon>Tremellomycetes</taxon>
        <taxon>Filobasidiales</taxon>
        <taxon>Filobasidiaceae</taxon>
        <taxon>Naganishia</taxon>
    </lineage>
</organism>
<reference evidence="1" key="1">
    <citation type="submission" date="2023-04" db="EMBL/GenBank/DDBJ databases">
        <title>Draft Genome sequencing of Naganishia species isolated from polar environments using Oxford Nanopore Technology.</title>
        <authorList>
            <person name="Leo P."/>
            <person name="Venkateswaran K."/>
        </authorList>
    </citation>
    <scope>NUCLEOTIDE SEQUENCE</scope>
    <source>
        <strain evidence="1">MNA-CCFEE 5423</strain>
    </source>
</reference>
<comment type="caution">
    <text evidence="1">The sequence shown here is derived from an EMBL/GenBank/DDBJ whole genome shotgun (WGS) entry which is preliminary data.</text>
</comment>
<keyword evidence="2" id="KW-1185">Reference proteome</keyword>
<protein>
    <submittedName>
        <fullName evidence="1">Uncharacterized protein</fullName>
    </submittedName>
</protein>
<dbReference type="EMBL" id="JASBWT010000025">
    <property type="protein sequence ID" value="KAJ9094426.1"/>
    <property type="molecule type" value="Genomic_DNA"/>
</dbReference>
<dbReference type="Proteomes" id="UP001227268">
    <property type="component" value="Unassembled WGS sequence"/>
</dbReference>
<sequence length="692" mass="76032">MLDGVSNLKLGREERSAAGVGGVGFGLFMDIETDRKERPPVCVAIHQKDLHPTPVSTRGKMERSEASHNAEPHALDLKVMRISRPRLAATQTPYVESKSVDSSAIGTTFRASLVETDKQNSTLLRNLLPQSNTDGTSVLDDIPLSAVLLLPEAVGTISLGESFRSIITLSNDSASPVRAPRIIAEIQTNTRKVEVTRMEGTHGVLEKDAHLETIVEWEMQELGMTVLSVTVSYETSAGPREFTRYYKFNVTAPLAIKTKTHLPSAVNALFSPTVRERVYLEVVIQNIINTPIAFTSINFLPVPGITVVEAPPSTSYQVEDDERKSTLLSTFEGPAELLQPGNTRQLLYVLAPAPRPEFPKSSLFLPHFTPGQMLPLGKLDLSWNGPYGESGHLMTSVLGRRAPPVSPVLSLRLPRTETVADERPPLEVDVTILGWDKERIRMGEHATMNLRLALRSPTPITDENKMIYIGYQWLVIKKVKPPPKAETPMVNVSVPLEPTPSRSLLSQAQRFPHLLPSRLSRPATPITPATAPGTPVSTPLSRQTSNASEASAKPVPHPSAPSPFPPRPYLDVIDDERERQPFDGYIEFSGTSLEVTQVELKDLETTPIVRDESPRTSIDGSQVLPPPPPAKTKQQPEGFVDFGILLMPMHRGLGYIEGLRILQIYDRKDLVKGGGRTLAEFPTLGEVWIEGS</sequence>
<name>A0ACC2V6E5_9TREE</name>
<proteinExistence type="predicted"/>
<evidence type="ECO:0000313" key="1">
    <source>
        <dbReference type="EMBL" id="KAJ9094426.1"/>
    </source>
</evidence>